<proteinExistence type="predicted"/>
<dbReference type="InterPro" id="IPR056690">
    <property type="entry name" value="DUF7788"/>
</dbReference>
<name>A0A0V8QDS3_9FIRM</name>
<evidence type="ECO:0000313" key="3">
    <source>
        <dbReference type="EMBL" id="KSV58731.1"/>
    </source>
</evidence>
<dbReference type="Gene3D" id="3.40.50.410">
    <property type="entry name" value="von Willebrand factor, type A domain"/>
    <property type="match status" value="1"/>
</dbReference>
<feature type="domain" description="DUF2828" evidence="1">
    <location>
        <begin position="165"/>
        <end position="290"/>
    </location>
</feature>
<dbReference type="PIRSF" id="PIRSF015417">
    <property type="entry name" value="T31B5_30_vWA"/>
    <property type="match status" value="1"/>
</dbReference>
<dbReference type="PANTHER" id="PTHR31373">
    <property type="entry name" value="OS06G0652100 PROTEIN"/>
    <property type="match status" value="1"/>
</dbReference>
<dbReference type="Pfam" id="PF11443">
    <property type="entry name" value="DUF2828"/>
    <property type="match status" value="2"/>
</dbReference>
<protein>
    <recommendedName>
        <fullName evidence="5">DUF2828 domain-containing protein</fullName>
    </recommendedName>
</protein>
<dbReference type="InterPro" id="IPR036465">
    <property type="entry name" value="vWFA_dom_sf"/>
</dbReference>
<dbReference type="InterPro" id="IPR058580">
    <property type="entry name" value="DUF2828"/>
</dbReference>
<dbReference type="EMBL" id="LNAM01000163">
    <property type="protein sequence ID" value="KSV58731.1"/>
    <property type="molecule type" value="Genomic_DNA"/>
</dbReference>
<accession>A0A0V8QDS3</accession>
<dbReference type="AlphaFoldDB" id="A0A0V8QDS3"/>
<keyword evidence="4" id="KW-1185">Reference proteome</keyword>
<organism evidence="3 4">
    <name type="scientific">Acetivibrio ethanolgignens</name>
    <dbReference type="NCBI Taxonomy" id="290052"/>
    <lineage>
        <taxon>Bacteria</taxon>
        <taxon>Bacillati</taxon>
        <taxon>Bacillota</taxon>
        <taxon>Clostridia</taxon>
        <taxon>Eubacteriales</taxon>
        <taxon>Oscillospiraceae</taxon>
        <taxon>Acetivibrio</taxon>
    </lineage>
</organism>
<gene>
    <name evidence="3" type="ORF">ASU35_12030</name>
</gene>
<dbReference type="PANTHER" id="PTHR31373:SF27">
    <property type="entry name" value="TROVE DOMAIN-CONTAINING PROTEIN"/>
    <property type="match status" value="1"/>
</dbReference>
<sequence length="497" mass="56213">MMLEHIKNEANISLTENGAVTYETTGSECVDLFATIGALRKASNEEIIVRFTRAYTENSDMAMKLLFFARDIRGGLGERKVFRVIVNWLAENEPESVRKNIRYIAEFGRYDDLLALMGTSCEKMMLEYLREQYEADCAAMVKGENISLLAKWLPSVNASNTETVKNAKKIARAFGVNVSTYRKSLSSLRAYLKIIENNLREKDYTFAYEKQPSRALYKYRKAFVRNDGERYAQFLSKVEQGEAKLHAGNIAPYELVEPYLTTGWYGNSRSFMRSISDEEKRILNATWESLPDFGSDENAIAVVDTSGSMYCQMNPSPASVALSLGLYFAERNRGLFKNHFIEFSERPQLIEIKGETFADRLRYVASFNEIANTNLEAVFDLILKAAVNNNVSQKELPAKLIIISDMEFDCCIGNASVTNFENAKAKYVAYGYKLPEIVFWNAASRNRQQPVRKNEQGACLVSGVTPRLFSMIAGDNLSPYTFMMEVLGGERYAPIVA</sequence>
<evidence type="ECO:0008006" key="5">
    <source>
        <dbReference type="Google" id="ProtNLM"/>
    </source>
</evidence>
<dbReference type="Pfam" id="PF25043">
    <property type="entry name" value="DUF7788"/>
    <property type="match status" value="1"/>
</dbReference>
<feature type="domain" description="DUF2828" evidence="1">
    <location>
        <begin position="15"/>
        <end position="120"/>
    </location>
</feature>
<dbReference type="STRING" id="290052.ASU35_12030"/>
<comment type="caution">
    <text evidence="3">The sequence shown here is derived from an EMBL/GenBank/DDBJ whole genome shotgun (WGS) entry which is preliminary data.</text>
</comment>
<evidence type="ECO:0000259" key="1">
    <source>
        <dbReference type="Pfam" id="PF11443"/>
    </source>
</evidence>
<dbReference type="SUPFAM" id="SSF53300">
    <property type="entry name" value="vWA-like"/>
    <property type="match status" value="1"/>
</dbReference>
<reference evidence="3 4" key="1">
    <citation type="submission" date="2015-11" db="EMBL/GenBank/DDBJ databases">
        <title>Butyribacter intestini gen. nov., sp. nov., a butyric acid-producing bacterium of the family Lachnospiraceae isolated from the human faeces.</title>
        <authorList>
            <person name="Zou Y."/>
            <person name="Xue W."/>
            <person name="Luo G."/>
            <person name="Lv M."/>
        </authorList>
    </citation>
    <scope>NUCLEOTIDE SEQUENCE [LARGE SCALE GENOMIC DNA]</scope>
    <source>
        <strain evidence="3 4">ACET-33324</strain>
    </source>
</reference>
<dbReference type="Proteomes" id="UP000054874">
    <property type="component" value="Unassembled WGS sequence"/>
</dbReference>
<evidence type="ECO:0000313" key="4">
    <source>
        <dbReference type="Proteomes" id="UP000054874"/>
    </source>
</evidence>
<dbReference type="InterPro" id="IPR011205">
    <property type="entry name" value="UCP015417_vWA"/>
</dbReference>
<evidence type="ECO:0000259" key="2">
    <source>
        <dbReference type="Pfam" id="PF25043"/>
    </source>
</evidence>
<feature type="domain" description="DUF7788" evidence="2">
    <location>
        <begin position="298"/>
        <end position="471"/>
    </location>
</feature>
<dbReference type="OrthoDB" id="9255585at2"/>